<dbReference type="AlphaFoldDB" id="A0AAV0EM96"/>
<evidence type="ECO:0008006" key="6">
    <source>
        <dbReference type="Google" id="ProtNLM"/>
    </source>
</evidence>
<reference evidence="4" key="1">
    <citation type="submission" date="2022-07" db="EMBL/GenBank/DDBJ databases">
        <authorList>
            <person name="Macas J."/>
            <person name="Novak P."/>
            <person name="Neumann P."/>
        </authorList>
    </citation>
    <scope>NUCLEOTIDE SEQUENCE</scope>
</reference>
<accession>A0AAV0EM96</accession>
<dbReference type="InterPro" id="IPR025558">
    <property type="entry name" value="DUF4283"/>
</dbReference>
<sequence>MEDFVASYKKLSMNEQENELNFDEDAAEDVEEDAGPTGFPAVAVVISDRKIKLAGFQEMMIAVWKPVKGMTIKEISDKRHLLIFNHCLDMNRVIEDGPWLFERDLILLKAVQPDDIPESMNLYEASFWVQVHNAPIKYRNLRSARRIGNFVGSFIKFEMSQFDGRQTSYLRIRVSMDVRQPLKKGTNLTQDGIKHWVDFKYEKLPSFCFICGIIGHSDKFCPLKYEEGFVAEKTFGVELRAGGRVKTSPTGAYKWTSAGASSSEGYGSQWKPASGGEYSAESKGIKPVLFESTNEEEMPGELKRRGTWEAQAGQGVVDEDMGMEGSKNGGEAGLAS</sequence>
<dbReference type="EMBL" id="CAMAPF010000936">
    <property type="protein sequence ID" value="CAH9125311.1"/>
    <property type="molecule type" value="Genomic_DNA"/>
</dbReference>
<dbReference type="PANTHER" id="PTHR31286">
    <property type="entry name" value="GLYCINE-RICH CELL WALL STRUCTURAL PROTEIN 1.8-LIKE"/>
    <property type="match status" value="1"/>
</dbReference>
<comment type="caution">
    <text evidence="4">The sequence shown here is derived from an EMBL/GenBank/DDBJ whole genome shotgun (WGS) entry which is preliminary data.</text>
</comment>
<dbReference type="InterPro" id="IPR040256">
    <property type="entry name" value="At4g02000-like"/>
</dbReference>
<evidence type="ECO:0000259" key="3">
    <source>
        <dbReference type="Pfam" id="PF14392"/>
    </source>
</evidence>
<feature type="compositionally biased region" description="Gly residues" evidence="1">
    <location>
        <begin position="327"/>
        <end position="336"/>
    </location>
</feature>
<dbReference type="Pfam" id="PF14111">
    <property type="entry name" value="DUF4283"/>
    <property type="match status" value="1"/>
</dbReference>
<dbReference type="PANTHER" id="PTHR31286:SF153">
    <property type="entry name" value="DUF4283 DOMAIN PROTEIN"/>
    <property type="match status" value="1"/>
</dbReference>
<evidence type="ECO:0000256" key="1">
    <source>
        <dbReference type="SAM" id="MobiDB-lite"/>
    </source>
</evidence>
<feature type="domain" description="Zinc knuckle CX2CX4HX4C" evidence="3">
    <location>
        <begin position="176"/>
        <end position="222"/>
    </location>
</feature>
<gene>
    <name evidence="4" type="ORF">CEPIT_LOCUS26663</name>
</gene>
<feature type="domain" description="DUF4283" evidence="2">
    <location>
        <begin position="45"/>
        <end position="114"/>
    </location>
</feature>
<proteinExistence type="predicted"/>
<keyword evidence="5" id="KW-1185">Reference proteome</keyword>
<feature type="region of interest" description="Disordered" evidence="1">
    <location>
        <begin position="315"/>
        <end position="336"/>
    </location>
</feature>
<protein>
    <recommendedName>
        <fullName evidence="6">CCHC-type domain-containing protein</fullName>
    </recommendedName>
</protein>
<dbReference type="Pfam" id="PF14392">
    <property type="entry name" value="zf-CCHC_4"/>
    <property type="match status" value="1"/>
</dbReference>
<organism evidence="4 5">
    <name type="scientific">Cuscuta epithymum</name>
    <dbReference type="NCBI Taxonomy" id="186058"/>
    <lineage>
        <taxon>Eukaryota</taxon>
        <taxon>Viridiplantae</taxon>
        <taxon>Streptophyta</taxon>
        <taxon>Embryophyta</taxon>
        <taxon>Tracheophyta</taxon>
        <taxon>Spermatophyta</taxon>
        <taxon>Magnoliopsida</taxon>
        <taxon>eudicotyledons</taxon>
        <taxon>Gunneridae</taxon>
        <taxon>Pentapetalae</taxon>
        <taxon>asterids</taxon>
        <taxon>lamiids</taxon>
        <taxon>Solanales</taxon>
        <taxon>Convolvulaceae</taxon>
        <taxon>Cuscuteae</taxon>
        <taxon>Cuscuta</taxon>
        <taxon>Cuscuta subgen. Cuscuta</taxon>
    </lineage>
</organism>
<evidence type="ECO:0000313" key="4">
    <source>
        <dbReference type="EMBL" id="CAH9125311.1"/>
    </source>
</evidence>
<dbReference type="InterPro" id="IPR025836">
    <property type="entry name" value="Zn_knuckle_CX2CX4HX4C"/>
</dbReference>
<dbReference type="Proteomes" id="UP001152523">
    <property type="component" value="Unassembled WGS sequence"/>
</dbReference>
<evidence type="ECO:0000259" key="2">
    <source>
        <dbReference type="Pfam" id="PF14111"/>
    </source>
</evidence>
<name>A0AAV0EM96_9ASTE</name>
<evidence type="ECO:0000313" key="5">
    <source>
        <dbReference type="Proteomes" id="UP001152523"/>
    </source>
</evidence>